<accession>A0ACC2I247</accession>
<proteinExistence type="predicted"/>
<comment type="caution">
    <text evidence="1">The sequence shown here is derived from an EMBL/GenBank/DDBJ whole genome shotgun (WGS) entry which is preliminary data.</text>
</comment>
<dbReference type="EMBL" id="JAPHNI010000631">
    <property type="protein sequence ID" value="KAJ8109284.1"/>
    <property type="molecule type" value="Genomic_DNA"/>
</dbReference>
<name>A0ACC2I247_9PLEO</name>
<reference evidence="1" key="1">
    <citation type="submission" date="2022-11" db="EMBL/GenBank/DDBJ databases">
        <title>Genome Sequence of Boeremia exigua.</title>
        <authorList>
            <person name="Buettner E."/>
        </authorList>
    </citation>
    <scope>NUCLEOTIDE SEQUENCE</scope>
    <source>
        <strain evidence="1">CU02</strain>
    </source>
</reference>
<gene>
    <name evidence="1" type="ORF">OPT61_g7570</name>
</gene>
<sequence length="119" mass="13417">MTSHSSYPAACQPPRSVDKVRNAPARVRCPWSAKQTPTCFIETLRVNVIFDVYSTKLFSSLVFFVTTYTPKMFGAPPQPSKQELDRAEAQTMSDIKWTAASAVVLYLSPFLVDYVYKLI</sequence>
<dbReference type="Proteomes" id="UP001153331">
    <property type="component" value="Unassembled WGS sequence"/>
</dbReference>
<evidence type="ECO:0000313" key="1">
    <source>
        <dbReference type="EMBL" id="KAJ8109284.1"/>
    </source>
</evidence>
<keyword evidence="2" id="KW-1185">Reference proteome</keyword>
<organism evidence="1 2">
    <name type="scientific">Boeremia exigua</name>
    <dbReference type="NCBI Taxonomy" id="749465"/>
    <lineage>
        <taxon>Eukaryota</taxon>
        <taxon>Fungi</taxon>
        <taxon>Dikarya</taxon>
        <taxon>Ascomycota</taxon>
        <taxon>Pezizomycotina</taxon>
        <taxon>Dothideomycetes</taxon>
        <taxon>Pleosporomycetidae</taxon>
        <taxon>Pleosporales</taxon>
        <taxon>Pleosporineae</taxon>
        <taxon>Didymellaceae</taxon>
        <taxon>Boeremia</taxon>
    </lineage>
</organism>
<evidence type="ECO:0000313" key="2">
    <source>
        <dbReference type="Proteomes" id="UP001153331"/>
    </source>
</evidence>
<protein>
    <submittedName>
        <fullName evidence="1">Uncharacterized protein</fullName>
    </submittedName>
</protein>